<dbReference type="AlphaFoldDB" id="A0A819K479"/>
<dbReference type="Pfam" id="PF07690">
    <property type="entry name" value="MFS_1"/>
    <property type="match status" value="1"/>
</dbReference>
<feature type="transmembrane region" description="Helical" evidence="5">
    <location>
        <begin position="183"/>
        <end position="202"/>
    </location>
</feature>
<comment type="subcellular location">
    <subcellularLocation>
        <location evidence="1">Membrane</location>
        <topology evidence="1">Multi-pass membrane protein</topology>
    </subcellularLocation>
</comment>
<dbReference type="Proteomes" id="UP000663874">
    <property type="component" value="Unassembled WGS sequence"/>
</dbReference>
<keyword evidence="4 5" id="KW-0472">Membrane</keyword>
<evidence type="ECO:0000313" key="8">
    <source>
        <dbReference type="Proteomes" id="UP000663874"/>
    </source>
</evidence>
<dbReference type="PANTHER" id="PTHR10924:SF6">
    <property type="entry name" value="SOLUTE CARRIER FAMILY 49 MEMBER A3"/>
    <property type="match status" value="1"/>
</dbReference>
<dbReference type="InterPro" id="IPR049680">
    <property type="entry name" value="FLVCR1-2_SLC49-like"/>
</dbReference>
<keyword evidence="2 5" id="KW-0812">Transmembrane</keyword>
<feature type="signal peptide" evidence="6">
    <location>
        <begin position="1"/>
        <end position="16"/>
    </location>
</feature>
<feature type="transmembrane region" description="Helical" evidence="5">
    <location>
        <begin position="121"/>
        <end position="138"/>
    </location>
</feature>
<evidence type="ECO:0000256" key="3">
    <source>
        <dbReference type="ARBA" id="ARBA00022989"/>
    </source>
</evidence>
<protein>
    <recommendedName>
        <fullName evidence="9">Major facilitator superfamily (MFS) profile domain-containing protein</fullName>
    </recommendedName>
</protein>
<dbReference type="GO" id="GO:0016020">
    <property type="term" value="C:membrane"/>
    <property type="evidence" value="ECO:0007669"/>
    <property type="project" value="UniProtKB-SubCell"/>
</dbReference>
<gene>
    <name evidence="7" type="ORF">FNK824_LOCUS22841</name>
</gene>
<feature type="chain" id="PRO_5033015446" description="Major facilitator superfamily (MFS) profile domain-containing protein" evidence="6">
    <location>
        <begin position="17"/>
        <end position="277"/>
    </location>
</feature>
<dbReference type="EMBL" id="CAJOBE010004710">
    <property type="protein sequence ID" value="CAF3944103.1"/>
    <property type="molecule type" value="Genomic_DNA"/>
</dbReference>
<evidence type="ECO:0000256" key="2">
    <source>
        <dbReference type="ARBA" id="ARBA00022692"/>
    </source>
</evidence>
<dbReference type="InterPro" id="IPR011701">
    <property type="entry name" value="MFS"/>
</dbReference>
<evidence type="ECO:0000256" key="6">
    <source>
        <dbReference type="SAM" id="SignalP"/>
    </source>
</evidence>
<proteinExistence type="predicted"/>
<keyword evidence="6" id="KW-0732">Signal</keyword>
<dbReference type="GO" id="GO:0022857">
    <property type="term" value="F:transmembrane transporter activity"/>
    <property type="evidence" value="ECO:0007669"/>
    <property type="project" value="InterPro"/>
</dbReference>
<evidence type="ECO:0000256" key="4">
    <source>
        <dbReference type="ARBA" id="ARBA00023136"/>
    </source>
</evidence>
<dbReference type="PANTHER" id="PTHR10924">
    <property type="entry name" value="MAJOR FACILITATOR SUPERFAMILY PROTEIN-RELATED"/>
    <property type="match status" value="1"/>
</dbReference>
<comment type="caution">
    <text evidence="7">The sequence shown here is derived from an EMBL/GenBank/DDBJ whole genome shotgun (WGS) entry which is preliminary data.</text>
</comment>
<feature type="transmembrane region" description="Helical" evidence="5">
    <location>
        <begin position="46"/>
        <end position="64"/>
    </location>
</feature>
<evidence type="ECO:0000313" key="7">
    <source>
        <dbReference type="EMBL" id="CAF3944103.1"/>
    </source>
</evidence>
<evidence type="ECO:0000256" key="5">
    <source>
        <dbReference type="SAM" id="Phobius"/>
    </source>
</evidence>
<dbReference type="Gene3D" id="1.20.1250.20">
    <property type="entry name" value="MFS general substrate transporter like domains"/>
    <property type="match status" value="1"/>
</dbReference>
<reference evidence="7" key="1">
    <citation type="submission" date="2021-02" db="EMBL/GenBank/DDBJ databases">
        <authorList>
            <person name="Nowell W R."/>
        </authorList>
    </citation>
    <scope>NUCLEOTIDE SEQUENCE</scope>
</reference>
<feature type="transmembrane region" description="Helical" evidence="5">
    <location>
        <begin position="231"/>
        <end position="251"/>
    </location>
</feature>
<organism evidence="7 8">
    <name type="scientific">Rotaria sordida</name>
    <dbReference type="NCBI Taxonomy" id="392033"/>
    <lineage>
        <taxon>Eukaryota</taxon>
        <taxon>Metazoa</taxon>
        <taxon>Spiralia</taxon>
        <taxon>Gnathifera</taxon>
        <taxon>Rotifera</taxon>
        <taxon>Eurotatoria</taxon>
        <taxon>Bdelloidea</taxon>
        <taxon>Philodinida</taxon>
        <taxon>Philodinidae</taxon>
        <taxon>Rotaria</taxon>
    </lineage>
</organism>
<accession>A0A819K479</accession>
<keyword evidence="3 5" id="KW-1133">Transmembrane helix</keyword>
<sequence length="277" mass="30468">MLYLSLIPAFLAAVLSLTVRSSQPPTPSCLSSLDVKSPYKFVFKKLLTSKSYLILFFTVGFGLSNNNTLSTLLQQIMCPFGYNDIAVGLCIGCFIIFGLIGCIVMGIIADKTKKLEELTKILYSFGVISLICIGLFIINEVKSYGLYIVFAIAGLTNAPVLPLSLDLSIETTHPVPEATVSGIFLVASQLGSIIAIIILPSFTRSPSAHQMSIQQCEAEDMKVNDIRDYSIPVYILAVISVILVICFISFFHCEYRRQKKDEMEHNAISINTDPELT</sequence>
<feature type="transmembrane region" description="Helical" evidence="5">
    <location>
        <begin position="145"/>
        <end position="163"/>
    </location>
</feature>
<name>A0A819K479_9BILA</name>
<dbReference type="InterPro" id="IPR036259">
    <property type="entry name" value="MFS_trans_sf"/>
</dbReference>
<evidence type="ECO:0008006" key="9">
    <source>
        <dbReference type="Google" id="ProtNLM"/>
    </source>
</evidence>
<evidence type="ECO:0000256" key="1">
    <source>
        <dbReference type="ARBA" id="ARBA00004141"/>
    </source>
</evidence>
<feature type="transmembrane region" description="Helical" evidence="5">
    <location>
        <begin position="85"/>
        <end position="109"/>
    </location>
</feature>
<dbReference type="SUPFAM" id="SSF103473">
    <property type="entry name" value="MFS general substrate transporter"/>
    <property type="match status" value="1"/>
</dbReference>